<feature type="binding site" description="axial binding residue" evidence="13">
    <location>
        <position position="493"/>
    </location>
    <ligand>
        <name>heme</name>
        <dbReference type="ChEBI" id="CHEBI:30413"/>
    </ligand>
    <ligandPart>
        <name>Fe</name>
        <dbReference type="ChEBI" id="CHEBI:18248"/>
    </ligandPart>
</feature>
<reference evidence="15" key="1">
    <citation type="journal article" date="2021" name="Nat. Commun.">
        <title>Genetic determinants of endophytism in the Arabidopsis root mycobiome.</title>
        <authorList>
            <person name="Mesny F."/>
            <person name="Miyauchi S."/>
            <person name="Thiergart T."/>
            <person name="Pickel B."/>
            <person name="Atanasova L."/>
            <person name="Karlsson M."/>
            <person name="Huettel B."/>
            <person name="Barry K.W."/>
            <person name="Haridas S."/>
            <person name="Chen C."/>
            <person name="Bauer D."/>
            <person name="Andreopoulos W."/>
            <person name="Pangilinan J."/>
            <person name="LaButti K."/>
            <person name="Riley R."/>
            <person name="Lipzen A."/>
            <person name="Clum A."/>
            <person name="Drula E."/>
            <person name="Henrissat B."/>
            <person name="Kohler A."/>
            <person name="Grigoriev I.V."/>
            <person name="Martin F.M."/>
            <person name="Hacquard S."/>
        </authorList>
    </citation>
    <scope>NUCLEOTIDE SEQUENCE</scope>
    <source>
        <strain evidence="15">MPI-SDFR-AT-0120</strain>
    </source>
</reference>
<dbReference type="SUPFAM" id="SSF48264">
    <property type="entry name" value="Cytochrome P450"/>
    <property type="match status" value="1"/>
</dbReference>
<comment type="subcellular location">
    <subcellularLocation>
        <location evidence="2">Membrane</location>
    </subcellularLocation>
</comment>
<evidence type="ECO:0000313" key="16">
    <source>
        <dbReference type="Proteomes" id="UP000813461"/>
    </source>
</evidence>
<protein>
    <submittedName>
        <fullName evidence="15">Cytochrome P450 monooxygenase-like protein</fullName>
    </submittedName>
</protein>
<evidence type="ECO:0000256" key="11">
    <source>
        <dbReference type="ARBA" id="ARBA00023033"/>
    </source>
</evidence>
<dbReference type="GO" id="GO:0016705">
    <property type="term" value="F:oxidoreductase activity, acting on paired donors, with incorporation or reduction of molecular oxygen"/>
    <property type="evidence" value="ECO:0007669"/>
    <property type="project" value="InterPro"/>
</dbReference>
<comment type="cofactor">
    <cofactor evidence="1 13">
        <name>heme</name>
        <dbReference type="ChEBI" id="CHEBI:30413"/>
    </cofactor>
</comment>
<organism evidence="15 16">
    <name type="scientific">Paraphoma chrysanthemicola</name>
    <dbReference type="NCBI Taxonomy" id="798071"/>
    <lineage>
        <taxon>Eukaryota</taxon>
        <taxon>Fungi</taxon>
        <taxon>Dikarya</taxon>
        <taxon>Ascomycota</taxon>
        <taxon>Pezizomycotina</taxon>
        <taxon>Dothideomycetes</taxon>
        <taxon>Pleosporomycetidae</taxon>
        <taxon>Pleosporales</taxon>
        <taxon>Pleosporineae</taxon>
        <taxon>Phaeosphaeriaceae</taxon>
        <taxon>Paraphoma</taxon>
    </lineage>
</organism>
<evidence type="ECO:0000256" key="3">
    <source>
        <dbReference type="ARBA" id="ARBA00004685"/>
    </source>
</evidence>
<evidence type="ECO:0000256" key="9">
    <source>
        <dbReference type="ARBA" id="ARBA00023002"/>
    </source>
</evidence>
<dbReference type="PRINTS" id="PR00385">
    <property type="entry name" value="P450"/>
</dbReference>
<dbReference type="EMBL" id="JAGMVJ010000018">
    <property type="protein sequence ID" value="KAH7077315.1"/>
    <property type="molecule type" value="Genomic_DNA"/>
</dbReference>
<evidence type="ECO:0000256" key="1">
    <source>
        <dbReference type="ARBA" id="ARBA00001971"/>
    </source>
</evidence>
<dbReference type="Gene3D" id="1.10.630.10">
    <property type="entry name" value="Cytochrome P450"/>
    <property type="match status" value="1"/>
</dbReference>
<gene>
    <name evidence="15" type="ORF">FB567DRAFT_147977</name>
</gene>
<evidence type="ECO:0000256" key="7">
    <source>
        <dbReference type="ARBA" id="ARBA00022723"/>
    </source>
</evidence>
<keyword evidence="5 13" id="KW-0349">Heme</keyword>
<keyword evidence="10 13" id="KW-0408">Iron</keyword>
<accession>A0A8K0R050</accession>
<evidence type="ECO:0000256" key="10">
    <source>
        <dbReference type="ARBA" id="ARBA00023004"/>
    </source>
</evidence>
<dbReference type="GO" id="GO:0020037">
    <property type="term" value="F:heme binding"/>
    <property type="evidence" value="ECO:0007669"/>
    <property type="project" value="InterPro"/>
</dbReference>
<dbReference type="Proteomes" id="UP000813461">
    <property type="component" value="Unassembled WGS sequence"/>
</dbReference>
<keyword evidence="9" id="KW-0560">Oxidoreductase</keyword>
<feature type="transmembrane region" description="Helical" evidence="14">
    <location>
        <begin position="72"/>
        <end position="93"/>
    </location>
</feature>
<dbReference type="InterPro" id="IPR050121">
    <property type="entry name" value="Cytochrome_P450_monoxygenase"/>
</dbReference>
<dbReference type="AlphaFoldDB" id="A0A8K0R050"/>
<evidence type="ECO:0000256" key="13">
    <source>
        <dbReference type="PIRSR" id="PIRSR602401-1"/>
    </source>
</evidence>
<evidence type="ECO:0000313" key="15">
    <source>
        <dbReference type="EMBL" id="KAH7077315.1"/>
    </source>
</evidence>
<proteinExistence type="inferred from homology"/>
<comment type="similarity">
    <text evidence="4">Belongs to the cytochrome P450 family.</text>
</comment>
<dbReference type="InterPro" id="IPR002401">
    <property type="entry name" value="Cyt_P450_E_grp-I"/>
</dbReference>
<name>A0A8K0R050_9PLEO</name>
<dbReference type="GO" id="GO:0004497">
    <property type="term" value="F:monooxygenase activity"/>
    <property type="evidence" value="ECO:0007669"/>
    <property type="project" value="UniProtKB-KW"/>
</dbReference>
<keyword evidence="11 15" id="KW-0503">Monooxygenase</keyword>
<sequence>MALSIITTTPLSLICLYGAGSGVLSHVAYFIRGEHHRQAPSLLIITITAPLLAITTQLFFTDVGFTAALVRSFAALGSFLGALWVSMVTYRLFFHPLRHFPGPFGAKVSKFWHVKQVFPKLQNHRLLASLQKEYGDFVRTGPNQISVFSPAGVQAIQGVRSKCTKNAWYDMSLPTISLQQVRDKNVHDKRRRIWDHGFAAGSLRVYEDRIMAHASTLLSQLRAQGGNVTSATKWFQLFGFDVMTDIAFGRSFDMTKTGKAHPGLELMEKAMKPIGLLSHIPWLFMLLGYIPGLANDHLKFLSWSGDQVMQRVKMDKEIQERDVMSWLVEAYNKSPQKEADRLLLQGDARLIIVAGSDTTSSTLTYAAYELATNPEIVKALREELSTLGKTMSSISLKDLQSCDYLNAVISETLRLHPPVPSGVMRKTPPEGITVGTTFIPGNTTVVSPTYVVSRSSDAYELADKFLPERWTSRPGLVKDKSAYAPFSLGVYSCIGKQLALMELRIVLFMLVTEFDICFAPGDDGSSFLDNDLDAFTIVIADLKLAFIPREK</sequence>
<evidence type="ECO:0000256" key="4">
    <source>
        <dbReference type="ARBA" id="ARBA00010617"/>
    </source>
</evidence>
<dbReference type="CDD" id="cd11061">
    <property type="entry name" value="CYP67-like"/>
    <property type="match status" value="1"/>
</dbReference>
<dbReference type="PANTHER" id="PTHR24305">
    <property type="entry name" value="CYTOCHROME P450"/>
    <property type="match status" value="1"/>
</dbReference>
<dbReference type="PRINTS" id="PR00463">
    <property type="entry name" value="EP450I"/>
</dbReference>
<dbReference type="GO" id="GO:0016020">
    <property type="term" value="C:membrane"/>
    <property type="evidence" value="ECO:0007669"/>
    <property type="project" value="UniProtKB-SubCell"/>
</dbReference>
<comment type="pathway">
    <text evidence="3">Mycotoxin biosynthesis.</text>
</comment>
<keyword evidence="12 14" id="KW-0472">Membrane</keyword>
<dbReference type="OrthoDB" id="6692864at2759"/>
<evidence type="ECO:0000256" key="5">
    <source>
        <dbReference type="ARBA" id="ARBA00022617"/>
    </source>
</evidence>
<keyword evidence="8 14" id="KW-1133">Transmembrane helix</keyword>
<evidence type="ECO:0000256" key="8">
    <source>
        <dbReference type="ARBA" id="ARBA00022989"/>
    </source>
</evidence>
<keyword evidence="7 13" id="KW-0479">Metal-binding</keyword>
<comment type="caution">
    <text evidence="15">The sequence shown here is derived from an EMBL/GenBank/DDBJ whole genome shotgun (WGS) entry which is preliminary data.</text>
</comment>
<dbReference type="Pfam" id="PF00067">
    <property type="entry name" value="p450"/>
    <property type="match status" value="1"/>
</dbReference>
<dbReference type="GO" id="GO:1902181">
    <property type="term" value="P:verruculogen biosynthetic process"/>
    <property type="evidence" value="ECO:0007669"/>
    <property type="project" value="UniProtKB-ARBA"/>
</dbReference>
<dbReference type="GO" id="GO:0005506">
    <property type="term" value="F:iron ion binding"/>
    <property type="evidence" value="ECO:0007669"/>
    <property type="project" value="InterPro"/>
</dbReference>
<evidence type="ECO:0000256" key="14">
    <source>
        <dbReference type="SAM" id="Phobius"/>
    </source>
</evidence>
<dbReference type="InterPro" id="IPR001128">
    <property type="entry name" value="Cyt_P450"/>
</dbReference>
<evidence type="ECO:0000256" key="6">
    <source>
        <dbReference type="ARBA" id="ARBA00022692"/>
    </source>
</evidence>
<feature type="transmembrane region" description="Helical" evidence="14">
    <location>
        <begin position="6"/>
        <end position="30"/>
    </location>
</feature>
<keyword evidence="6 14" id="KW-0812">Transmembrane</keyword>
<dbReference type="InterPro" id="IPR036396">
    <property type="entry name" value="Cyt_P450_sf"/>
</dbReference>
<dbReference type="FunFam" id="1.10.630.10:FF:000063">
    <property type="entry name" value="Cytochrome P450 monooxygenase"/>
    <property type="match status" value="1"/>
</dbReference>
<dbReference type="PANTHER" id="PTHR24305:SF187">
    <property type="entry name" value="P450, PUTATIVE (EUROFUNG)-RELATED"/>
    <property type="match status" value="1"/>
</dbReference>
<evidence type="ECO:0000256" key="2">
    <source>
        <dbReference type="ARBA" id="ARBA00004370"/>
    </source>
</evidence>
<evidence type="ECO:0000256" key="12">
    <source>
        <dbReference type="ARBA" id="ARBA00023136"/>
    </source>
</evidence>
<feature type="transmembrane region" description="Helical" evidence="14">
    <location>
        <begin position="42"/>
        <end position="60"/>
    </location>
</feature>
<keyword evidence="16" id="KW-1185">Reference proteome</keyword>